<dbReference type="Pfam" id="PF00710">
    <property type="entry name" value="Asparaginase"/>
    <property type="match status" value="1"/>
</dbReference>
<dbReference type="SMART" id="SM00870">
    <property type="entry name" value="Asparaginase"/>
    <property type="match status" value="1"/>
</dbReference>
<dbReference type="Gene3D" id="3.40.50.1170">
    <property type="entry name" value="L-asparaginase, N-terminal domain"/>
    <property type="match status" value="1"/>
</dbReference>
<dbReference type="NCBIfam" id="TIGR00519">
    <property type="entry name" value="asnASE_I"/>
    <property type="match status" value="1"/>
</dbReference>
<dbReference type="SUPFAM" id="SSF53774">
    <property type="entry name" value="Glutaminase/Asparaginase"/>
    <property type="match status" value="1"/>
</dbReference>
<dbReference type="Pfam" id="PF12796">
    <property type="entry name" value="Ank_2"/>
    <property type="match status" value="2"/>
</dbReference>
<dbReference type="PIRSF" id="PIRSF001220">
    <property type="entry name" value="L-ASNase_gatD"/>
    <property type="match status" value="1"/>
</dbReference>
<organism evidence="11 13">
    <name type="scientific">Lingula anatina</name>
    <name type="common">Brachiopod</name>
    <name type="synonym">Lingula unguis</name>
    <dbReference type="NCBI Taxonomy" id="7574"/>
    <lineage>
        <taxon>Eukaryota</taxon>
        <taxon>Metazoa</taxon>
        <taxon>Spiralia</taxon>
        <taxon>Lophotrochozoa</taxon>
        <taxon>Brachiopoda</taxon>
        <taxon>Linguliformea</taxon>
        <taxon>Lingulata</taxon>
        <taxon>Lingulida</taxon>
        <taxon>Linguloidea</taxon>
        <taxon>Lingulidae</taxon>
        <taxon>Lingula</taxon>
    </lineage>
</organism>
<name>A0A1S3JHQ1_LINAN</name>
<dbReference type="Gene3D" id="3.40.50.40">
    <property type="match status" value="1"/>
</dbReference>
<dbReference type="SUPFAM" id="SSF48403">
    <property type="entry name" value="Ankyrin repeat"/>
    <property type="match status" value="1"/>
</dbReference>
<dbReference type="FunFam" id="3.40.50.1170:FF:000003">
    <property type="entry name" value="60 kDa lysophospholipase"/>
    <property type="match status" value="1"/>
</dbReference>
<evidence type="ECO:0000259" key="9">
    <source>
        <dbReference type="Pfam" id="PF00710"/>
    </source>
</evidence>
<dbReference type="InterPro" id="IPR036152">
    <property type="entry name" value="Asp/glu_Ase-like_sf"/>
</dbReference>
<evidence type="ECO:0000256" key="1">
    <source>
        <dbReference type="ARBA" id="ARBA00012920"/>
    </source>
</evidence>
<feature type="region of interest" description="Disordered" evidence="8">
    <location>
        <begin position="1"/>
        <end position="32"/>
    </location>
</feature>
<keyword evidence="3" id="KW-0378">Hydrolase</keyword>
<dbReference type="GO" id="GO:0004067">
    <property type="term" value="F:asparaginase activity"/>
    <property type="evidence" value="ECO:0007669"/>
    <property type="project" value="UniProtKB-UniRule"/>
</dbReference>
<keyword evidence="2" id="KW-0677">Repeat</keyword>
<dbReference type="InterPro" id="IPR027474">
    <property type="entry name" value="L-asparaginase_N"/>
</dbReference>
<evidence type="ECO:0000256" key="7">
    <source>
        <dbReference type="PROSITE-ProRule" id="PRU10100"/>
    </source>
</evidence>
<dbReference type="PROSITE" id="PS00917">
    <property type="entry name" value="ASN_GLN_ASE_2"/>
    <property type="match status" value="1"/>
</dbReference>
<feature type="domain" description="Asparaginase/glutaminase C-terminal" evidence="10">
    <location>
        <begin position="332"/>
        <end position="443"/>
    </location>
</feature>
<dbReference type="InterPro" id="IPR027475">
    <property type="entry name" value="Asparaginase/glutaminase_AS2"/>
</dbReference>
<evidence type="ECO:0000256" key="5">
    <source>
        <dbReference type="ARBA" id="ARBA00061199"/>
    </source>
</evidence>
<dbReference type="RefSeq" id="XP_013409891.1">
    <property type="nucleotide sequence ID" value="XM_013554437.1"/>
</dbReference>
<feature type="repeat" description="ANK" evidence="6">
    <location>
        <begin position="558"/>
        <end position="585"/>
    </location>
</feature>
<dbReference type="PROSITE" id="PS50088">
    <property type="entry name" value="ANK_REPEAT"/>
    <property type="match status" value="3"/>
</dbReference>
<dbReference type="PIRSF" id="PIRSF500176">
    <property type="entry name" value="L_ASNase"/>
    <property type="match status" value="1"/>
</dbReference>
<keyword evidence="4 6" id="KW-0040">ANK repeat</keyword>
<evidence type="ECO:0000313" key="11">
    <source>
        <dbReference type="Proteomes" id="UP000085678"/>
    </source>
</evidence>
<feature type="repeat" description="ANK" evidence="6">
    <location>
        <begin position="525"/>
        <end position="557"/>
    </location>
</feature>
<feature type="active site" evidence="7">
    <location>
        <position position="210"/>
    </location>
</feature>
<reference evidence="12 13" key="1">
    <citation type="submission" date="2025-04" db="UniProtKB">
        <authorList>
            <consortium name="RefSeq"/>
        </authorList>
    </citation>
    <scope>IDENTIFICATION</scope>
    <source>
        <tissue evidence="12 13">Gonads</tissue>
    </source>
</reference>
<dbReference type="OrthoDB" id="542841at2759"/>
<comment type="similarity">
    <text evidence="5">In the N-terminal section; belongs to the asparaginase 1 family.</text>
</comment>
<dbReference type="SMART" id="SM00248">
    <property type="entry name" value="ANK"/>
    <property type="match status" value="4"/>
</dbReference>
<dbReference type="STRING" id="7574.A0A1S3JHQ1"/>
<dbReference type="PRINTS" id="PR00139">
    <property type="entry name" value="ASNGLNASE"/>
</dbReference>
<dbReference type="PROSITE" id="PS51732">
    <property type="entry name" value="ASN_GLN_ASE_3"/>
    <property type="match status" value="1"/>
</dbReference>
<feature type="repeat" description="ANK" evidence="6">
    <location>
        <begin position="624"/>
        <end position="656"/>
    </location>
</feature>
<dbReference type="KEGG" id="lak:106173329"/>
<accession>A0A1S3JHQ1</accession>
<dbReference type="Gene3D" id="1.25.40.20">
    <property type="entry name" value="Ankyrin repeat-containing domain"/>
    <property type="match status" value="2"/>
</dbReference>
<dbReference type="InterPro" id="IPR006034">
    <property type="entry name" value="Asparaginase/glutaminase-like"/>
</dbReference>
<dbReference type="InterPro" id="IPR027473">
    <property type="entry name" value="L-asparaginase_C"/>
</dbReference>
<dbReference type="PANTHER" id="PTHR11707:SF28">
    <property type="entry name" value="60 KDA LYSOPHOSPHOLIPASE"/>
    <property type="match status" value="1"/>
</dbReference>
<evidence type="ECO:0000256" key="8">
    <source>
        <dbReference type="SAM" id="MobiDB-lite"/>
    </source>
</evidence>
<evidence type="ECO:0000256" key="2">
    <source>
        <dbReference type="ARBA" id="ARBA00022737"/>
    </source>
</evidence>
<dbReference type="InterPro" id="IPR006033">
    <property type="entry name" value="AsnA_fam"/>
</dbReference>
<dbReference type="GeneID" id="106173329"/>
<keyword evidence="11" id="KW-1185">Reference proteome</keyword>
<dbReference type="Pfam" id="PF17763">
    <property type="entry name" value="Asparaginase_C"/>
    <property type="match status" value="1"/>
</dbReference>
<dbReference type="InterPro" id="IPR040919">
    <property type="entry name" value="Asparaginase_C"/>
</dbReference>
<dbReference type="PANTHER" id="PTHR11707">
    <property type="entry name" value="L-ASPARAGINASE"/>
    <property type="match status" value="1"/>
</dbReference>
<gene>
    <name evidence="12 13" type="primary">LOC106173329</name>
</gene>
<dbReference type="RefSeq" id="XP_013409893.1">
    <property type="nucleotide sequence ID" value="XM_013554439.1"/>
</dbReference>
<dbReference type="CDD" id="cd08963">
    <property type="entry name" value="L-asparaginase_I"/>
    <property type="match status" value="1"/>
</dbReference>
<dbReference type="Proteomes" id="UP000085678">
    <property type="component" value="Unplaced"/>
</dbReference>
<dbReference type="GO" id="GO:0009066">
    <property type="term" value="P:aspartate family amino acid metabolic process"/>
    <property type="evidence" value="ECO:0007669"/>
    <property type="project" value="UniProtKB-ARBA"/>
</dbReference>
<dbReference type="InterPro" id="IPR002110">
    <property type="entry name" value="Ankyrin_rpt"/>
</dbReference>
<evidence type="ECO:0000313" key="13">
    <source>
        <dbReference type="RefSeq" id="XP_013409893.1"/>
    </source>
</evidence>
<dbReference type="PROSITE" id="PS50297">
    <property type="entry name" value="ANK_REP_REGION"/>
    <property type="match status" value="3"/>
</dbReference>
<dbReference type="FunFam" id="3.40.50.40:FF:000001">
    <property type="entry name" value="L-asparaginase 1"/>
    <property type="match status" value="1"/>
</dbReference>
<evidence type="ECO:0000313" key="12">
    <source>
        <dbReference type="RefSeq" id="XP_013409891.1"/>
    </source>
</evidence>
<protein>
    <recommendedName>
        <fullName evidence="1">asparaginase</fullName>
        <ecNumber evidence="1">3.5.1.1</ecNumber>
    </recommendedName>
</protein>
<evidence type="ECO:0000259" key="10">
    <source>
        <dbReference type="Pfam" id="PF17763"/>
    </source>
</evidence>
<dbReference type="SFLD" id="SFLDS00057">
    <property type="entry name" value="Glutaminase/Asparaginase"/>
    <property type="match status" value="1"/>
</dbReference>
<sequence length="693" mass="76639">MACKNGAGSLASDFEGKTSMDPSYRPKKLKTTDTEVKSTDLNYKHESRVLVLYTGGTIGMRIHDGDPSYRPKKLKTTDTELKSTDLNYKRESRVLVLYTGGTIGMRIHGGVYTPEPNFLVNELRKLSIFHDQEYLDKHSICYGGQTPTPWMQSPLCMPLSKEKKNVIYCVYEYEPLLDSCNMTMDDWARIASDIKTYYEDFDGFVILHGTDTMAYTASALSFMFENLGKPIILTGSQIPIFEIRSDGRDNLLGALIMAGNYCIPEVMIFFNNKLLRGNRSIKFDSSSFDAFHSPNFPPLAVLETKIHVHWDEIFTSNTTQKCTLYTNLCPSVGLLRLFPSVTTATVRQFLAPPLKGMVLESYGAGNAPDSREDLMQVFSEATKRGVLLLNTTQCHRGSVNPSYATGKALTDAGVIPGSDMTPEAALTKLAFVIGREDWSLEQKRKKLSQNIRGELKTARTESLVSDFKLIDSLGKLMKISSKEEMQTLKDAIFPSLMCTAAQNGDLAVLQKIRKAGGHIGMVDYSGRSPLHIACGKGHFHIVQYLLQHGAPVHVRDNNGRSPLYEVVKLKHLDIIRLLVQTGAHLVLPPYKLGSELCMSAAQDDVDSLKAWALSGANLSQSDYDGRTALHVAASHGHQDSVEFLLEQGVSVTAEDRFGYTPLKEATAKGHREISKLISDSVKPTVGTSTSTDT</sequence>
<dbReference type="InterPro" id="IPR036770">
    <property type="entry name" value="Ankyrin_rpt-contain_sf"/>
</dbReference>
<dbReference type="AlphaFoldDB" id="A0A1S3JHQ1"/>
<proteinExistence type="inferred from homology"/>
<evidence type="ECO:0000256" key="4">
    <source>
        <dbReference type="ARBA" id="ARBA00023043"/>
    </source>
</evidence>
<dbReference type="InterPro" id="IPR041725">
    <property type="entry name" value="L-asparaginase_I"/>
</dbReference>
<feature type="domain" description="L-asparaginase N-terminal" evidence="9">
    <location>
        <begin position="93"/>
        <end position="312"/>
    </location>
</feature>
<dbReference type="EC" id="3.5.1.1" evidence="1"/>
<dbReference type="InterPro" id="IPR037152">
    <property type="entry name" value="L-asparaginase_N_sf"/>
</dbReference>
<evidence type="ECO:0000256" key="3">
    <source>
        <dbReference type="ARBA" id="ARBA00022801"/>
    </source>
</evidence>
<evidence type="ECO:0000256" key="6">
    <source>
        <dbReference type="PROSITE-ProRule" id="PRU00023"/>
    </source>
</evidence>